<organism evidence="1 3">
    <name type="scientific">Formosa algae</name>
    <dbReference type="NCBI Taxonomy" id="225843"/>
    <lineage>
        <taxon>Bacteria</taxon>
        <taxon>Pseudomonadati</taxon>
        <taxon>Bacteroidota</taxon>
        <taxon>Flavobacteriia</taxon>
        <taxon>Flavobacteriales</taxon>
        <taxon>Flavobacteriaceae</taxon>
        <taxon>Formosa</taxon>
    </lineage>
</organism>
<accession>A0A9X0YIJ0</accession>
<comment type="caution">
    <text evidence="1">The sequence shown here is derived from an EMBL/GenBank/DDBJ whole genome shotgun (WGS) entry which is preliminary data.</text>
</comment>
<keyword evidence="4" id="KW-1185">Reference proteome</keyword>
<dbReference type="Proteomes" id="UP001231587">
    <property type="component" value="Unassembled WGS sequence"/>
</dbReference>
<evidence type="ECO:0008006" key="5">
    <source>
        <dbReference type="Google" id="ProtNLM"/>
    </source>
</evidence>
<reference evidence="1" key="1">
    <citation type="submission" date="2021-03" db="EMBL/GenBank/DDBJ databases">
        <title>Genomic Encyclopedia of Type Strains, Phase IV (KMG-IV): sequencing the most valuable type-strain genomes for metagenomic binning, comparative biology and taxonomic classification.</title>
        <authorList>
            <person name="Goeker M."/>
        </authorList>
    </citation>
    <scope>NUCLEOTIDE SEQUENCE</scope>
    <source>
        <strain evidence="1">DSM 15523</strain>
        <strain evidence="2 4">DSM 16476</strain>
    </source>
</reference>
<evidence type="ECO:0000313" key="4">
    <source>
        <dbReference type="Proteomes" id="UP001231587"/>
    </source>
</evidence>
<dbReference type="EMBL" id="JAGGJQ010000002">
    <property type="protein sequence ID" value="MBP1839035.1"/>
    <property type="molecule type" value="Genomic_DNA"/>
</dbReference>
<evidence type="ECO:0000313" key="1">
    <source>
        <dbReference type="EMBL" id="MBP1839035.1"/>
    </source>
</evidence>
<dbReference type="EMBL" id="JAUSUU010000001">
    <property type="protein sequence ID" value="MDQ0333812.1"/>
    <property type="molecule type" value="Genomic_DNA"/>
</dbReference>
<dbReference type="AlphaFoldDB" id="A0A9X0YIJ0"/>
<name>A0A9X0YIJ0_9FLAO</name>
<protein>
    <recommendedName>
        <fullName evidence="5">Glycine dehydrogenase</fullName>
    </recommendedName>
</protein>
<evidence type="ECO:0000313" key="2">
    <source>
        <dbReference type="EMBL" id="MDQ0333812.1"/>
    </source>
</evidence>
<sequence length="84" mass="9897">MNKLFMSCEEASHICDKAQYNESTFWERLKFRTHILFCGLCKKHSADNHKLTEAIKQSKIVCLDSKTKSEMKKCLEQELKNQKL</sequence>
<proteinExistence type="predicted"/>
<dbReference type="Proteomes" id="UP001138672">
    <property type="component" value="Unassembled WGS sequence"/>
</dbReference>
<dbReference type="OrthoDB" id="1262821at2"/>
<evidence type="ECO:0000313" key="3">
    <source>
        <dbReference type="Proteomes" id="UP001138672"/>
    </source>
</evidence>
<gene>
    <name evidence="1" type="ORF">J2Z56_000941</name>
    <name evidence="2" type="ORF">J2Z57_000234</name>
</gene>
<dbReference type="RefSeq" id="WP_057784035.1">
    <property type="nucleotide sequence ID" value="NZ_JAGGJQ010000002.1"/>
</dbReference>